<dbReference type="SUPFAM" id="SSF109604">
    <property type="entry name" value="HD-domain/PDEase-like"/>
    <property type="match status" value="1"/>
</dbReference>
<proteinExistence type="predicted"/>
<sequence length="332" mass="37477">MVEKVILGEMRPGQQGDFFVLLVEKTRRTTRDGKPFYSLRFRDQTRSVSVPVWENSPLFEPCEGEWESGQHFKIRGVYSEHERYGSQIDIQNIRPAVPEDAADGYDPDAFVHSTRFNVDELFDQMIADAESIGDEPLRQLVLGLLKRHEEELKSCPAASRNHHAYRGGLIEHTVSVVATGRYLAEKYQAYYPDLEPPLNADLIIAGCLLHDIGKLRELSWGTETAAYTIEGNLIGHILIGRDMIREAAAEIPELNPELLQYLEHIILSHQGTPEWGSPREPMMPEALLVHFADDVDAKMNIFVGILDAADGSTEFTDGSNVLRRKLIKARKV</sequence>
<organism evidence="3 4">
    <name type="scientific">Kolteria novifilia</name>
    <dbReference type="NCBI Taxonomy" id="2527975"/>
    <lineage>
        <taxon>Bacteria</taxon>
        <taxon>Pseudomonadati</taxon>
        <taxon>Planctomycetota</taxon>
        <taxon>Planctomycetia</taxon>
        <taxon>Kolteriales</taxon>
        <taxon>Kolteriaceae</taxon>
        <taxon>Kolteria</taxon>
    </lineage>
</organism>
<evidence type="ECO:0000259" key="2">
    <source>
        <dbReference type="PROSITE" id="PS51831"/>
    </source>
</evidence>
<dbReference type="AlphaFoldDB" id="A0A518B7H5"/>
<dbReference type="SMART" id="SM00471">
    <property type="entry name" value="HDc"/>
    <property type="match status" value="1"/>
</dbReference>
<dbReference type="InterPro" id="IPR003607">
    <property type="entry name" value="HD/PDEase_dom"/>
</dbReference>
<name>A0A518B7H5_9BACT</name>
<dbReference type="Proteomes" id="UP000317093">
    <property type="component" value="Chromosome"/>
</dbReference>
<dbReference type="PANTHER" id="PTHR37294:SF1">
    <property type="entry name" value="3'-5' EXORIBONUCLEASE YHAM"/>
    <property type="match status" value="1"/>
</dbReference>
<dbReference type="Gene3D" id="1.10.3210.10">
    <property type="entry name" value="Hypothetical protein af1432"/>
    <property type="match status" value="1"/>
</dbReference>
<dbReference type="GO" id="GO:0016787">
    <property type="term" value="F:hydrolase activity"/>
    <property type="evidence" value="ECO:0007669"/>
    <property type="project" value="UniProtKB-KW"/>
</dbReference>
<dbReference type="InterPro" id="IPR050798">
    <property type="entry name" value="YhaM_exoribonuc/phosphodiest"/>
</dbReference>
<dbReference type="RefSeq" id="WP_145259975.1">
    <property type="nucleotide sequence ID" value="NZ_CP036279.1"/>
</dbReference>
<evidence type="ECO:0000313" key="3">
    <source>
        <dbReference type="EMBL" id="QDU62903.1"/>
    </source>
</evidence>
<dbReference type="Pfam" id="PF01966">
    <property type="entry name" value="HD"/>
    <property type="match status" value="1"/>
</dbReference>
<accession>A0A518B7H5</accession>
<keyword evidence="4" id="KW-1185">Reference proteome</keyword>
<protein>
    <submittedName>
        <fullName evidence="3">3'-5' exoribonuclease YhaM</fullName>
        <ecNumber evidence="3">3.1.-.-</ecNumber>
    </submittedName>
</protein>
<reference evidence="3 4" key="1">
    <citation type="submission" date="2019-02" db="EMBL/GenBank/DDBJ databases">
        <title>Deep-cultivation of Planctomycetes and their phenomic and genomic characterization uncovers novel biology.</title>
        <authorList>
            <person name="Wiegand S."/>
            <person name="Jogler M."/>
            <person name="Boedeker C."/>
            <person name="Pinto D."/>
            <person name="Vollmers J."/>
            <person name="Rivas-Marin E."/>
            <person name="Kohn T."/>
            <person name="Peeters S.H."/>
            <person name="Heuer A."/>
            <person name="Rast P."/>
            <person name="Oberbeckmann S."/>
            <person name="Bunk B."/>
            <person name="Jeske O."/>
            <person name="Meyerdierks A."/>
            <person name="Storesund J.E."/>
            <person name="Kallscheuer N."/>
            <person name="Luecker S."/>
            <person name="Lage O.M."/>
            <person name="Pohl T."/>
            <person name="Merkel B.J."/>
            <person name="Hornburger P."/>
            <person name="Mueller R.-W."/>
            <person name="Bruemmer F."/>
            <person name="Labrenz M."/>
            <person name="Spormann A.M."/>
            <person name="Op den Camp H."/>
            <person name="Overmann J."/>
            <person name="Amann R."/>
            <person name="Jetten M.S.M."/>
            <person name="Mascher T."/>
            <person name="Medema M.H."/>
            <person name="Devos D.P."/>
            <person name="Kaster A.-K."/>
            <person name="Ovreas L."/>
            <person name="Rohde M."/>
            <person name="Galperin M.Y."/>
            <person name="Jogler C."/>
        </authorList>
    </citation>
    <scope>NUCLEOTIDE SEQUENCE [LARGE SCALE GENOMIC DNA]</scope>
    <source>
        <strain evidence="3 4">Pan216</strain>
    </source>
</reference>
<dbReference type="PANTHER" id="PTHR37294">
    <property type="entry name" value="3'-5' EXORIBONUCLEASE YHAM"/>
    <property type="match status" value="1"/>
</dbReference>
<gene>
    <name evidence="3" type="primary">yhaM_1</name>
    <name evidence="3" type="ORF">Pan216_37760</name>
</gene>
<dbReference type="PROSITE" id="PS51831">
    <property type="entry name" value="HD"/>
    <property type="match status" value="1"/>
</dbReference>
<dbReference type="KEGG" id="knv:Pan216_37760"/>
<feature type="domain" description="HD" evidence="2">
    <location>
        <begin position="169"/>
        <end position="298"/>
    </location>
</feature>
<dbReference type="EC" id="3.1.-.-" evidence="3"/>
<dbReference type="GO" id="GO:0031125">
    <property type="term" value="P:rRNA 3'-end processing"/>
    <property type="evidence" value="ECO:0007669"/>
    <property type="project" value="TreeGrafter"/>
</dbReference>
<dbReference type="OrthoDB" id="9778453at2"/>
<evidence type="ECO:0000313" key="4">
    <source>
        <dbReference type="Proteomes" id="UP000317093"/>
    </source>
</evidence>
<keyword evidence="1 3" id="KW-0378">Hydrolase</keyword>
<dbReference type="InterPro" id="IPR006674">
    <property type="entry name" value="HD_domain"/>
</dbReference>
<evidence type="ECO:0000256" key="1">
    <source>
        <dbReference type="ARBA" id="ARBA00022801"/>
    </source>
</evidence>
<dbReference type="CDD" id="cd00077">
    <property type="entry name" value="HDc"/>
    <property type="match status" value="1"/>
</dbReference>
<dbReference type="EMBL" id="CP036279">
    <property type="protein sequence ID" value="QDU62903.1"/>
    <property type="molecule type" value="Genomic_DNA"/>
</dbReference>